<keyword evidence="2" id="KW-0812">Transmembrane</keyword>
<protein>
    <submittedName>
        <fullName evidence="3">GPH family glycoside/pentoside/hexuronide:cation symporter</fullName>
    </submittedName>
</protein>
<dbReference type="EMBL" id="QPIZ01000001">
    <property type="protein sequence ID" value="RCW39250.1"/>
    <property type="molecule type" value="Genomic_DNA"/>
</dbReference>
<feature type="transmembrane region" description="Helical" evidence="2">
    <location>
        <begin position="187"/>
        <end position="207"/>
    </location>
</feature>
<dbReference type="AlphaFoldDB" id="A0A368VG46"/>
<keyword evidence="4" id="KW-1185">Reference proteome</keyword>
<dbReference type="Pfam" id="PF13347">
    <property type="entry name" value="MFS_2"/>
    <property type="match status" value="1"/>
</dbReference>
<dbReference type="Gene3D" id="1.20.1250.20">
    <property type="entry name" value="MFS general substrate transporter like domains"/>
    <property type="match status" value="2"/>
</dbReference>
<dbReference type="RefSeq" id="WP_114436106.1">
    <property type="nucleotide sequence ID" value="NZ_QPIZ01000001.1"/>
</dbReference>
<feature type="transmembrane region" description="Helical" evidence="2">
    <location>
        <begin position="309"/>
        <end position="326"/>
    </location>
</feature>
<proteinExistence type="inferred from homology"/>
<dbReference type="Proteomes" id="UP000252733">
    <property type="component" value="Unassembled WGS sequence"/>
</dbReference>
<reference evidence="3 4" key="1">
    <citation type="submission" date="2018-07" db="EMBL/GenBank/DDBJ databases">
        <title>Freshwater and sediment microbial communities from various areas in North America, analyzing microbe dynamics in response to fracking.</title>
        <authorList>
            <person name="Lamendella R."/>
        </authorList>
    </citation>
    <scope>NUCLEOTIDE SEQUENCE [LARGE SCALE GENOMIC DNA]</scope>
    <source>
        <strain evidence="3 4">160A</strain>
    </source>
</reference>
<dbReference type="GO" id="GO:0005886">
    <property type="term" value="C:plasma membrane"/>
    <property type="evidence" value="ECO:0007669"/>
    <property type="project" value="TreeGrafter"/>
</dbReference>
<dbReference type="GO" id="GO:0015293">
    <property type="term" value="F:symporter activity"/>
    <property type="evidence" value="ECO:0007669"/>
    <property type="project" value="InterPro"/>
</dbReference>
<dbReference type="InterPro" id="IPR001927">
    <property type="entry name" value="Na/Gal_symport"/>
</dbReference>
<feature type="transmembrane region" description="Helical" evidence="2">
    <location>
        <begin position="148"/>
        <end position="167"/>
    </location>
</feature>
<feature type="transmembrane region" description="Helical" evidence="2">
    <location>
        <begin position="267"/>
        <end position="288"/>
    </location>
</feature>
<dbReference type="PANTHER" id="PTHR11328:SF24">
    <property type="entry name" value="MAJOR FACILITATOR SUPERFAMILY (MFS) PROFILE DOMAIN-CONTAINING PROTEIN"/>
    <property type="match status" value="1"/>
</dbReference>
<dbReference type="SUPFAM" id="SSF103473">
    <property type="entry name" value="MFS general substrate transporter"/>
    <property type="match status" value="1"/>
</dbReference>
<name>A0A368VG46_9BACT</name>
<evidence type="ECO:0000313" key="4">
    <source>
        <dbReference type="Proteomes" id="UP000252733"/>
    </source>
</evidence>
<evidence type="ECO:0000256" key="2">
    <source>
        <dbReference type="SAM" id="Phobius"/>
    </source>
</evidence>
<feature type="transmembrane region" description="Helical" evidence="2">
    <location>
        <begin position="420"/>
        <end position="440"/>
    </location>
</feature>
<gene>
    <name evidence="3" type="ORF">DFO77_10118</name>
</gene>
<dbReference type="GO" id="GO:0006814">
    <property type="term" value="P:sodium ion transport"/>
    <property type="evidence" value="ECO:0007669"/>
    <property type="project" value="InterPro"/>
</dbReference>
<dbReference type="PANTHER" id="PTHR11328">
    <property type="entry name" value="MAJOR FACILITATOR SUPERFAMILY DOMAIN-CONTAINING PROTEIN"/>
    <property type="match status" value="1"/>
</dbReference>
<feature type="transmembrane region" description="Helical" evidence="2">
    <location>
        <begin position="79"/>
        <end position="98"/>
    </location>
</feature>
<evidence type="ECO:0000256" key="1">
    <source>
        <dbReference type="ARBA" id="ARBA00009617"/>
    </source>
</evidence>
<accession>A0A368VG46</accession>
<dbReference type="InterPro" id="IPR039672">
    <property type="entry name" value="MFS_2"/>
</dbReference>
<sequence length="462" mass="51789">MSSTVIKLKEKIGYGFGDAASSMYWKIFTFYLAIFYTDVFGIPAAAAGTMFLVTRIWDTANDPIMGIIGDRTNTRWGKFRPYLLWIAAPFAIIGVLLFTTPDLSVNGKIVYAYITYTLMMMAYTAINVPYASLLGVMTAKSDERTSFASYRMVFAFGGSLLVVAIFQPTVDFFNNIVNVGAEVSYQLTMVVIGVIAIGFFLMTFSWTRERIKPPKNQESSLKEDFKNLLGNIPWFVILGAGVMTLIFNSVRDGVAMYYFKYYVVDETAISLFSATFAYSTLYLFLGQATNMLGVIMAKPVSARIGKRKTFMYAMFMAAALSVVFYFCDRENYFFIYLLQALISFCAGIIFPLMWSMYADAADYSQYKTGRRATGLVFSASSMSQKLGWTLGGSITLWLLAFFGFEANVAQTPETIQGIKYMMSFVPGVAALVSGAIMIFYKLSDDKMDEIIAELERRREAEK</sequence>
<dbReference type="CDD" id="cd17332">
    <property type="entry name" value="MFS_MelB_like"/>
    <property type="match status" value="1"/>
</dbReference>
<keyword evidence="2" id="KW-0472">Membrane</keyword>
<organism evidence="3 4">
    <name type="scientific">Marinilabilia salmonicolor</name>
    <dbReference type="NCBI Taxonomy" id="989"/>
    <lineage>
        <taxon>Bacteria</taxon>
        <taxon>Pseudomonadati</taxon>
        <taxon>Bacteroidota</taxon>
        <taxon>Bacteroidia</taxon>
        <taxon>Marinilabiliales</taxon>
        <taxon>Marinilabiliaceae</taxon>
        <taxon>Marinilabilia</taxon>
    </lineage>
</organism>
<feature type="transmembrane region" description="Helical" evidence="2">
    <location>
        <begin position="332"/>
        <end position="354"/>
    </location>
</feature>
<keyword evidence="2" id="KW-1133">Transmembrane helix</keyword>
<feature type="transmembrane region" description="Helical" evidence="2">
    <location>
        <begin position="110"/>
        <end position="136"/>
    </location>
</feature>
<dbReference type="NCBIfam" id="TIGR00792">
    <property type="entry name" value="gph"/>
    <property type="match status" value="1"/>
</dbReference>
<evidence type="ECO:0000313" key="3">
    <source>
        <dbReference type="EMBL" id="RCW39250.1"/>
    </source>
</evidence>
<comment type="similarity">
    <text evidence="1">Belongs to the sodium:galactoside symporter (TC 2.A.2) family.</text>
</comment>
<dbReference type="InterPro" id="IPR036259">
    <property type="entry name" value="MFS_trans_sf"/>
</dbReference>
<comment type="caution">
    <text evidence="3">The sequence shown here is derived from an EMBL/GenBank/DDBJ whole genome shotgun (WGS) entry which is preliminary data.</text>
</comment>
<feature type="transmembrane region" description="Helical" evidence="2">
    <location>
        <begin position="375"/>
        <end position="400"/>
    </location>
</feature>
<dbReference type="GO" id="GO:0008643">
    <property type="term" value="P:carbohydrate transport"/>
    <property type="evidence" value="ECO:0007669"/>
    <property type="project" value="InterPro"/>
</dbReference>
<feature type="transmembrane region" description="Helical" evidence="2">
    <location>
        <begin position="228"/>
        <end position="247"/>
    </location>
</feature>